<evidence type="ECO:0000256" key="11">
    <source>
        <dbReference type="ARBA" id="ARBA00023204"/>
    </source>
</evidence>
<dbReference type="Pfam" id="PF05866">
    <property type="entry name" value="RusA"/>
    <property type="match status" value="1"/>
</dbReference>
<keyword evidence="5" id="KW-0479">Metal-binding</keyword>
<evidence type="ECO:0000256" key="3">
    <source>
        <dbReference type="ARBA" id="ARBA00014885"/>
    </source>
</evidence>
<organism evidence="16 17">
    <name type="scientific">Endozoicomonas euniceicola</name>
    <dbReference type="NCBI Taxonomy" id="1234143"/>
    <lineage>
        <taxon>Bacteria</taxon>
        <taxon>Pseudomonadati</taxon>
        <taxon>Pseudomonadota</taxon>
        <taxon>Gammaproteobacteria</taxon>
        <taxon>Oceanospirillales</taxon>
        <taxon>Endozoicomonadaceae</taxon>
        <taxon>Endozoicomonas</taxon>
    </lineage>
</organism>
<keyword evidence="6 15" id="KW-0255">Endonuclease</keyword>
<keyword evidence="17" id="KW-1185">Reference proteome</keyword>
<evidence type="ECO:0000256" key="12">
    <source>
        <dbReference type="ARBA" id="ARBA00024745"/>
    </source>
</evidence>
<dbReference type="InterPro" id="IPR008822">
    <property type="entry name" value="Endonuclease_RusA-like"/>
</dbReference>
<dbReference type="Gene3D" id="3.30.1330.70">
    <property type="entry name" value="Holliday junction resolvase RusA"/>
    <property type="match status" value="1"/>
</dbReference>
<evidence type="ECO:0000256" key="1">
    <source>
        <dbReference type="ARBA" id="ARBA00001946"/>
    </source>
</evidence>
<comment type="similarity">
    <text evidence="15">Belongs to the rusA family.</text>
</comment>
<dbReference type="SUPFAM" id="SSF103084">
    <property type="entry name" value="Holliday junction resolvase RusA"/>
    <property type="match status" value="1"/>
</dbReference>
<evidence type="ECO:0000313" key="16">
    <source>
        <dbReference type="EMBL" id="UYM14274.1"/>
    </source>
</evidence>
<keyword evidence="11 15" id="KW-0234">DNA repair</keyword>
<dbReference type="RefSeq" id="WP_262595678.1">
    <property type="nucleotide sequence ID" value="NZ_CP103300.1"/>
</dbReference>
<keyword evidence="9" id="KW-0460">Magnesium</keyword>
<evidence type="ECO:0000256" key="15">
    <source>
        <dbReference type="PIRNR" id="PIRNR001007"/>
    </source>
</evidence>
<keyword evidence="10" id="KW-0233">DNA recombination</keyword>
<keyword evidence="7 15" id="KW-0227">DNA damage</keyword>
<keyword evidence="8 15" id="KW-0378">Hydrolase</keyword>
<proteinExistence type="inferred from homology"/>
<evidence type="ECO:0000256" key="6">
    <source>
        <dbReference type="ARBA" id="ARBA00022759"/>
    </source>
</evidence>
<dbReference type="InterPro" id="IPR036614">
    <property type="entry name" value="RusA-like_sf"/>
</dbReference>
<comment type="cofactor">
    <cofactor evidence="1">
        <name>Mg(2+)</name>
        <dbReference type="ChEBI" id="CHEBI:18420"/>
    </cofactor>
</comment>
<name>A0ABY6GPC6_9GAMM</name>
<dbReference type="EC" id="3.1.21.10" evidence="14 15"/>
<evidence type="ECO:0000256" key="9">
    <source>
        <dbReference type="ARBA" id="ARBA00022842"/>
    </source>
</evidence>
<dbReference type="Proteomes" id="UP001163255">
    <property type="component" value="Chromosome"/>
</dbReference>
<accession>A0ABY6GPC6</accession>
<protein>
    <recommendedName>
        <fullName evidence="3 15">Crossover junction endodeoxyribonuclease rusA</fullName>
        <ecNumber evidence="14 15">3.1.21.10</ecNumber>
    </recommendedName>
</protein>
<evidence type="ECO:0000256" key="14">
    <source>
        <dbReference type="ARBA" id="ARBA00029488"/>
    </source>
</evidence>
<comment type="catalytic activity">
    <reaction evidence="13 15">
        <text>Endonucleolytic cleavage at a junction such as a reciprocal single-stranded crossover between two homologous DNA duplexes (Holliday junction).</text>
        <dbReference type="EC" id="3.1.21.10"/>
    </reaction>
</comment>
<evidence type="ECO:0000256" key="5">
    <source>
        <dbReference type="ARBA" id="ARBA00022723"/>
    </source>
</evidence>
<reference evidence="16" key="1">
    <citation type="submission" date="2022-10" db="EMBL/GenBank/DDBJ databases">
        <title>Completed Genome Sequence of two octocoral isolated bacterium, Endozoicomonas euniceicola EF212T and Endozoicomonas gorgoniicola PS125T.</title>
        <authorList>
            <person name="Chiou Y.-J."/>
            <person name="Chen Y.-H."/>
        </authorList>
    </citation>
    <scope>NUCLEOTIDE SEQUENCE</scope>
    <source>
        <strain evidence="16">EF212</strain>
    </source>
</reference>
<keyword evidence="4 15" id="KW-0540">Nuclease</keyword>
<evidence type="ECO:0000256" key="7">
    <source>
        <dbReference type="ARBA" id="ARBA00022763"/>
    </source>
</evidence>
<dbReference type="InterPro" id="IPR016281">
    <property type="entry name" value="Endonuclease_RusA"/>
</dbReference>
<dbReference type="EMBL" id="CP103300">
    <property type="protein sequence ID" value="UYM14274.1"/>
    <property type="molecule type" value="Genomic_DNA"/>
</dbReference>
<dbReference type="PIRSF" id="PIRSF001007">
    <property type="entry name" value="RusA"/>
    <property type="match status" value="1"/>
</dbReference>
<sequence length="128" mass="14650">MRIILPLPPTVNHVWKHRVIRKGRKHIPSVYMTADGKDYRSRVQVACMEQGIHNRKLTGKLRVSVRLHFPTNRRSDIDNRMKALLDGLTHAGVWLDDSQIDQLAILRGEKLPPDGVAMVEIQTLAQED</sequence>
<evidence type="ECO:0000256" key="8">
    <source>
        <dbReference type="ARBA" id="ARBA00022801"/>
    </source>
</evidence>
<evidence type="ECO:0000313" key="17">
    <source>
        <dbReference type="Proteomes" id="UP001163255"/>
    </source>
</evidence>
<evidence type="ECO:0000256" key="10">
    <source>
        <dbReference type="ARBA" id="ARBA00023172"/>
    </source>
</evidence>
<gene>
    <name evidence="16" type="ORF">NX720_15355</name>
</gene>
<evidence type="ECO:0000256" key="2">
    <source>
        <dbReference type="ARBA" id="ARBA00011738"/>
    </source>
</evidence>
<comment type="subunit">
    <text evidence="2">Homodimer.</text>
</comment>
<comment type="function">
    <text evidence="12">Endonuclease that resolves Holliday junction intermediates made during homologous genetic recombination and DNA repair. Exhibits sequence and structure-selective cleavage of four-way DNA junctions, where it introduces symmetrical nicks in two strands of the same polarity at the 5' side of CC dinucleotides. Corrects the defects in genetic recombination and DNA repair associated with inactivation of RuvAB or RuvC.</text>
</comment>
<evidence type="ECO:0000256" key="4">
    <source>
        <dbReference type="ARBA" id="ARBA00022722"/>
    </source>
</evidence>
<comment type="function">
    <text evidence="15">Endonuclease that resolves Holliday junction intermediates made during homologous genetic recombination and DNA repair. Exhibits sequence and structure-selective cleavage of four-way DNA junctions, where it introduces symmetrical nicks in two strands of the same polarity at the 5' side of dinucleotides. Corrects the defects in genetic recombination and DNA repair associated with inactivation of ruvAB or ruvC.</text>
</comment>
<evidence type="ECO:0000256" key="13">
    <source>
        <dbReference type="ARBA" id="ARBA00029354"/>
    </source>
</evidence>